<dbReference type="Proteomes" id="UP000092716">
    <property type="component" value="Chromosome 6"/>
</dbReference>
<name>A0A1B1DX87_9APIC</name>
<protein>
    <submittedName>
        <fullName evidence="2">KIR-like protein</fullName>
    </submittedName>
</protein>
<proteinExistence type="predicted"/>
<dbReference type="AlphaFoldDB" id="A0A1B1DX87"/>
<sequence>MAQTSHLDNLPSNKNFYSKFEQSRTSTGSCGNGYENNIKGSLVILGDGTDYENRFKSACCTASEMGSKEQPIKRERYNFLYYWIGGEVLKKLKKNDNDATFKAFMSSICPNIINEHEGDGYKVICESIDGSIFQHRKTIFNYYHDYKDVKSGVQGDKSNCKDKWLSYLEGIVAACDAVSKDCQDIKSNNKLYCTNFSSRYGAYCDMVKVLKEECESQAINEVEKACLCTDEKSQTEKLSKQLSESEQAVSKATTTASITSILGTLAVTAFPFLLYKYKPWSSWFGNRSSGNGVGRSNRRKRGSAGLNFDVSAEETFTEYSTDNSTIGDSTTDNSTTLRSPTAYTRQPNRGEGRKRATGTGGAPGLPKIGYQTM</sequence>
<dbReference type="GeneID" id="30908112"/>
<gene>
    <name evidence="2" type="ORF">PCOAH_00013860</name>
</gene>
<dbReference type="Pfam" id="PF05795">
    <property type="entry name" value="Plasmodium_Vir"/>
    <property type="match status" value="1"/>
</dbReference>
<evidence type="ECO:0000256" key="1">
    <source>
        <dbReference type="SAM" id="MobiDB-lite"/>
    </source>
</evidence>
<dbReference type="OrthoDB" id="383226at2759"/>
<keyword evidence="3" id="KW-1185">Reference proteome</keyword>
<dbReference type="InterPro" id="IPR008780">
    <property type="entry name" value="Plasmodium_Vir"/>
</dbReference>
<accession>A0A1B1DX87</accession>
<feature type="compositionally biased region" description="Polar residues" evidence="1">
    <location>
        <begin position="319"/>
        <end position="347"/>
    </location>
</feature>
<dbReference type="RefSeq" id="XP_019913900.1">
    <property type="nucleotide sequence ID" value="XM_020058195.1"/>
</dbReference>
<dbReference type="VEuPathDB" id="PlasmoDB:PCOAH_00013860"/>
<reference evidence="3" key="1">
    <citation type="submission" date="2016-06" db="EMBL/GenBank/DDBJ databases">
        <title>First high quality genome sequence of Plasmodium coatneyi using continuous long reads from single molecule, real-time sequencing.</title>
        <authorList>
            <person name="Chien J.-T."/>
            <person name="Pakala S.B."/>
            <person name="Geraldo J.A."/>
            <person name="Lapp S.A."/>
            <person name="Barnwell J.W."/>
            <person name="Kissinger J.C."/>
            <person name="Galinski M.R."/>
            <person name="Humphrey J.C."/>
        </authorList>
    </citation>
    <scope>NUCLEOTIDE SEQUENCE [LARGE SCALE GENOMIC DNA]</scope>
    <source>
        <strain evidence="3">Hackeri</strain>
    </source>
</reference>
<evidence type="ECO:0000313" key="3">
    <source>
        <dbReference type="Proteomes" id="UP000092716"/>
    </source>
</evidence>
<evidence type="ECO:0000313" key="2">
    <source>
        <dbReference type="EMBL" id="ANQ07205.1"/>
    </source>
</evidence>
<dbReference type="KEGG" id="pcot:PCOAH_00013860"/>
<dbReference type="EMBL" id="CP016244">
    <property type="protein sequence ID" value="ANQ07205.1"/>
    <property type="molecule type" value="Genomic_DNA"/>
</dbReference>
<feature type="region of interest" description="Disordered" evidence="1">
    <location>
        <begin position="319"/>
        <end position="373"/>
    </location>
</feature>
<organism evidence="2 3">
    <name type="scientific">Plasmodium coatneyi</name>
    <dbReference type="NCBI Taxonomy" id="208452"/>
    <lineage>
        <taxon>Eukaryota</taxon>
        <taxon>Sar</taxon>
        <taxon>Alveolata</taxon>
        <taxon>Apicomplexa</taxon>
        <taxon>Aconoidasida</taxon>
        <taxon>Haemosporida</taxon>
        <taxon>Plasmodiidae</taxon>
        <taxon>Plasmodium</taxon>
    </lineage>
</organism>